<name>A0A7S7SQ60_PALFE</name>
<dbReference type="InterPro" id="IPR036259">
    <property type="entry name" value="MFS_trans_sf"/>
</dbReference>
<reference evidence="7 8" key="1">
    <citation type="submission" date="2020-10" db="EMBL/GenBank/DDBJ databases">
        <title>Complete genome sequence of Paludibaculum fermentans P105T, a facultatively anaerobic acidobacterium capable of dissimilatory Fe(III) reduction.</title>
        <authorList>
            <person name="Dedysh S.N."/>
            <person name="Beletsky A.V."/>
            <person name="Kulichevskaya I.S."/>
            <person name="Mardanov A.V."/>
            <person name="Ravin N.V."/>
        </authorList>
    </citation>
    <scope>NUCLEOTIDE SEQUENCE [LARGE SCALE GENOMIC DNA]</scope>
    <source>
        <strain evidence="7 8">P105</strain>
    </source>
</reference>
<feature type="transmembrane region" description="Helical" evidence="6">
    <location>
        <begin position="48"/>
        <end position="68"/>
    </location>
</feature>
<evidence type="ECO:0000313" key="8">
    <source>
        <dbReference type="Proteomes" id="UP000593892"/>
    </source>
</evidence>
<evidence type="ECO:0000256" key="5">
    <source>
        <dbReference type="ARBA" id="ARBA00023136"/>
    </source>
</evidence>
<accession>A0A7S7SQ60</accession>
<evidence type="ECO:0000256" key="4">
    <source>
        <dbReference type="ARBA" id="ARBA00022989"/>
    </source>
</evidence>
<evidence type="ECO:0000256" key="1">
    <source>
        <dbReference type="ARBA" id="ARBA00004127"/>
    </source>
</evidence>
<dbReference type="GO" id="GO:0012505">
    <property type="term" value="C:endomembrane system"/>
    <property type="evidence" value="ECO:0007669"/>
    <property type="project" value="UniProtKB-SubCell"/>
</dbReference>
<dbReference type="PANTHER" id="PTHR23519">
    <property type="entry name" value="AUTOPHAGY-RELATED PROTEIN 22"/>
    <property type="match status" value="1"/>
</dbReference>
<feature type="transmembrane region" description="Helical" evidence="6">
    <location>
        <begin position="104"/>
        <end position="124"/>
    </location>
</feature>
<gene>
    <name evidence="7" type="ORF">IRI77_36795</name>
</gene>
<proteinExistence type="predicted"/>
<dbReference type="InterPro" id="IPR050495">
    <property type="entry name" value="ATG22/LtaA_families"/>
</dbReference>
<keyword evidence="5 6" id="KW-0472">Membrane</keyword>
<dbReference type="Pfam" id="PF11700">
    <property type="entry name" value="ATG22"/>
    <property type="match status" value="1"/>
</dbReference>
<dbReference type="EMBL" id="CP063849">
    <property type="protein sequence ID" value="QOY92271.1"/>
    <property type="molecule type" value="Genomic_DNA"/>
</dbReference>
<keyword evidence="8" id="KW-1185">Reference proteome</keyword>
<comment type="subcellular location">
    <subcellularLocation>
        <location evidence="1">Endomembrane system</location>
        <topology evidence="1">Multi-pass membrane protein</topology>
    </subcellularLocation>
</comment>
<dbReference type="AlphaFoldDB" id="A0A7S7SQ60"/>
<sequence length="422" mass="45660">MYDFANSAFASTVVTLFLGPYLTELAKAAADAGGNVHPLGLTVDARSYWSYLISLSVLTQVVFLPMLGAVADYSPNKKRLLGVFAYLGAASTIAMFALTGGMYLLGGVLFLIANLAFGCSVVIYNSFLNDVAPEEERDGVSSKGWGIGYLGGGILLALNLLLFQKAESFGIDKGMAVRISLGSAGAWWAVFGMIPMIGIRNRKPQRTAQAGENVLAKGFLQLFQTLKDMRHYPQTLTFLIAYLVYNDAIQAVITLAGQYGSDYLKIPLESLTMAILMVQFVAFGGAMLFNLLAKLMTAYRAVVLSLVTWTLLMCGVFIVKTTSDYFVAAALVAIVMGGSQALSRSLYSLMIPQGKEAEYFSLYEISDKGTSWLAPLLFGLMLQFTGSYQWAILSLVIFFLIGLVILMKVDVKRAALEAGNEA</sequence>
<feature type="transmembrane region" description="Helical" evidence="6">
    <location>
        <begin position="175"/>
        <end position="199"/>
    </location>
</feature>
<organism evidence="7 8">
    <name type="scientific">Paludibaculum fermentans</name>
    <dbReference type="NCBI Taxonomy" id="1473598"/>
    <lineage>
        <taxon>Bacteria</taxon>
        <taxon>Pseudomonadati</taxon>
        <taxon>Acidobacteriota</taxon>
        <taxon>Terriglobia</taxon>
        <taxon>Bryobacterales</taxon>
        <taxon>Bryobacteraceae</taxon>
        <taxon>Paludibaculum</taxon>
    </lineage>
</organism>
<dbReference type="KEGG" id="pfer:IRI77_36795"/>
<dbReference type="Gene3D" id="1.20.1250.20">
    <property type="entry name" value="MFS general substrate transporter like domains"/>
    <property type="match status" value="1"/>
</dbReference>
<protein>
    <submittedName>
        <fullName evidence="7">MFS transporter</fullName>
    </submittedName>
</protein>
<feature type="transmembrane region" description="Helical" evidence="6">
    <location>
        <begin position="145"/>
        <end position="163"/>
    </location>
</feature>
<dbReference type="InterPro" id="IPR024671">
    <property type="entry name" value="Atg22-like"/>
</dbReference>
<feature type="transmembrane region" description="Helical" evidence="6">
    <location>
        <begin position="80"/>
        <end position="98"/>
    </location>
</feature>
<evidence type="ECO:0000256" key="6">
    <source>
        <dbReference type="SAM" id="Phobius"/>
    </source>
</evidence>
<feature type="transmembrane region" description="Helical" evidence="6">
    <location>
        <begin position="271"/>
        <end position="292"/>
    </location>
</feature>
<evidence type="ECO:0000313" key="7">
    <source>
        <dbReference type="EMBL" id="QOY92271.1"/>
    </source>
</evidence>
<feature type="transmembrane region" description="Helical" evidence="6">
    <location>
        <begin position="299"/>
        <end position="319"/>
    </location>
</feature>
<feature type="transmembrane region" description="Helical" evidence="6">
    <location>
        <begin position="388"/>
        <end position="407"/>
    </location>
</feature>
<evidence type="ECO:0000256" key="2">
    <source>
        <dbReference type="ARBA" id="ARBA00022448"/>
    </source>
</evidence>
<evidence type="ECO:0000256" key="3">
    <source>
        <dbReference type="ARBA" id="ARBA00022692"/>
    </source>
</evidence>
<feature type="transmembrane region" description="Helical" evidence="6">
    <location>
        <begin position="236"/>
        <end position="259"/>
    </location>
</feature>
<dbReference type="SUPFAM" id="SSF103473">
    <property type="entry name" value="MFS general substrate transporter"/>
    <property type="match status" value="1"/>
</dbReference>
<keyword evidence="4 6" id="KW-1133">Transmembrane helix</keyword>
<dbReference type="Proteomes" id="UP000593892">
    <property type="component" value="Chromosome"/>
</dbReference>
<dbReference type="PANTHER" id="PTHR23519:SF1">
    <property type="entry name" value="AUTOPHAGY-RELATED PROTEIN 22"/>
    <property type="match status" value="1"/>
</dbReference>
<keyword evidence="3 6" id="KW-0812">Transmembrane</keyword>
<keyword evidence="2" id="KW-0813">Transport</keyword>